<keyword evidence="2" id="KW-0472">Membrane</keyword>
<dbReference type="EMBL" id="OY731406">
    <property type="protein sequence ID" value="CAJ1974325.1"/>
    <property type="molecule type" value="Genomic_DNA"/>
</dbReference>
<feature type="compositionally biased region" description="Basic and acidic residues" evidence="1">
    <location>
        <begin position="104"/>
        <end position="115"/>
    </location>
</feature>
<evidence type="ECO:0000313" key="3">
    <source>
        <dbReference type="EMBL" id="CAJ1974325.1"/>
    </source>
</evidence>
<gene>
    <name evidence="3" type="ORF">AYBTSS11_LOCUS26399</name>
</gene>
<evidence type="ECO:0000256" key="1">
    <source>
        <dbReference type="SAM" id="MobiDB-lite"/>
    </source>
</evidence>
<dbReference type="PANTHER" id="PTHR34808">
    <property type="entry name" value="EXPRESSED PROTEIN"/>
    <property type="match status" value="1"/>
</dbReference>
<dbReference type="PANTHER" id="PTHR34808:SF6">
    <property type="match status" value="1"/>
</dbReference>
<dbReference type="Proteomes" id="UP001189624">
    <property type="component" value="Chromosome 9"/>
</dbReference>
<organism evidence="3 4">
    <name type="scientific">Sphenostylis stenocarpa</name>
    <dbReference type="NCBI Taxonomy" id="92480"/>
    <lineage>
        <taxon>Eukaryota</taxon>
        <taxon>Viridiplantae</taxon>
        <taxon>Streptophyta</taxon>
        <taxon>Embryophyta</taxon>
        <taxon>Tracheophyta</taxon>
        <taxon>Spermatophyta</taxon>
        <taxon>Magnoliopsida</taxon>
        <taxon>eudicotyledons</taxon>
        <taxon>Gunneridae</taxon>
        <taxon>Pentapetalae</taxon>
        <taxon>rosids</taxon>
        <taxon>fabids</taxon>
        <taxon>Fabales</taxon>
        <taxon>Fabaceae</taxon>
        <taxon>Papilionoideae</taxon>
        <taxon>50 kb inversion clade</taxon>
        <taxon>NPAAA clade</taxon>
        <taxon>indigoferoid/millettioid clade</taxon>
        <taxon>Phaseoleae</taxon>
        <taxon>Sphenostylis</taxon>
    </lineage>
</organism>
<proteinExistence type="predicted"/>
<sequence>MFWLIPRLVFHVLLEPKKPIFILHCHLYVRFCLFLAMAATLIHLLRAQLCPSPPLHNDSQRCQFSAPIGYKLRKNRHTPATAAATVEKNDKIEKPLTPVSPPPKLERKNSLESEPKTLLQEEMDMAREAALKIINSHTQEEALKIFLTGLVPVETISPKQVKENVVASDCDEDE</sequence>
<dbReference type="AlphaFoldDB" id="A0AA86T5G5"/>
<keyword evidence="4" id="KW-1185">Reference proteome</keyword>
<reference evidence="3" key="1">
    <citation type="submission" date="2023-10" db="EMBL/GenBank/DDBJ databases">
        <authorList>
            <person name="Domelevo Entfellner J.-B."/>
        </authorList>
    </citation>
    <scope>NUCLEOTIDE SEQUENCE</scope>
</reference>
<feature type="transmembrane region" description="Helical" evidence="2">
    <location>
        <begin position="20"/>
        <end position="45"/>
    </location>
</feature>
<protein>
    <submittedName>
        <fullName evidence="3">Uncharacterized protein</fullName>
    </submittedName>
</protein>
<keyword evidence="2" id="KW-0812">Transmembrane</keyword>
<evidence type="ECO:0000313" key="4">
    <source>
        <dbReference type="Proteomes" id="UP001189624"/>
    </source>
</evidence>
<feature type="region of interest" description="Disordered" evidence="1">
    <location>
        <begin position="79"/>
        <end position="115"/>
    </location>
</feature>
<accession>A0AA86T5G5</accession>
<evidence type="ECO:0000256" key="2">
    <source>
        <dbReference type="SAM" id="Phobius"/>
    </source>
</evidence>
<name>A0AA86T5G5_9FABA</name>
<keyword evidence="2" id="KW-1133">Transmembrane helix</keyword>
<dbReference type="Gramene" id="rna-AYBTSS11_LOCUS26399">
    <property type="protein sequence ID" value="CAJ1974325.1"/>
    <property type="gene ID" value="gene-AYBTSS11_LOCUS26399"/>
</dbReference>